<protein>
    <submittedName>
        <fullName evidence="2">DMT family transporter</fullName>
    </submittedName>
</protein>
<keyword evidence="3" id="KW-1185">Reference proteome</keyword>
<feature type="transmembrane region" description="Helical" evidence="1">
    <location>
        <begin position="131"/>
        <end position="151"/>
    </location>
</feature>
<evidence type="ECO:0000313" key="2">
    <source>
        <dbReference type="EMBL" id="MFC6323882.1"/>
    </source>
</evidence>
<sequence length="311" mass="33692">MIAVLVGLIIGIWQPIQTSINSRLKVSMGSPYLASLFSFGTGTILLAIFNFSIYHTIFLFPKELFHSQPIWFWIGGTFGVIYLTSNILLFPNLGSVQTAIMPILGQIMMGLLIDNFSLFDSIHQPFTVIRALGSILVILGVTGAVALNSILTEHKLINSNPKVKGLPFWRLLGIIAGMFSAAQTAINGHVGVVVESSLKSAFLSFFVGTITLSIIVLILHPKLKVEKSVKGNPWWMWTGGLIGAFCVLGNAYIVPIVGTGLAVVIILVGVTTGSLIIDQFGILESKKNPITVVQIISLLIMILGVIMIRLY</sequence>
<feature type="transmembrane region" description="Helical" evidence="1">
    <location>
        <begin position="289"/>
        <end position="310"/>
    </location>
</feature>
<keyword evidence="1" id="KW-0812">Transmembrane</keyword>
<feature type="transmembrane region" description="Helical" evidence="1">
    <location>
        <begin position="261"/>
        <end position="283"/>
    </location>
</feature>
<feature type="transmembrane region" description="Helical" evidence="1">
    <location>
        <begin position="34"/>
        <end position="58"/>
    </location>
</feature>
<feature type="transmembrane region" description="Helical" evidence="1">
    <location>
        <begin position="234"/>
        <end position="254"/>
    </location>
</feature>
<dbReference type="Proteomes" id="UP001596186">
    <property type="component" value="Unassembled WGS sequence"/>
</dbReference>
<dbReference type="PANTHER" id="PTHR34821:SF2">
    <property type="entry name" value="INNER MEMBRANE PROTEIN YDCZ"/>
    <property type="match status" value="1"/>
</dbReference>
<reference evidence="3" key="1">
    <citation type="journal article" date="2019" name="Int. J. Syst. Evol. Microbiol.">
        <title>The Global Catalogue of Microorganisms (GCM) 10K type strain sequencing project: providing services to taxonomists for standard genome sequencing and annotation.</title>
        <authorList>
            <consortium name="The Broad Institute Genomics Platform"/>
            <consortium name="The Broad Institute Genome Sequencing Center for Infectious Disease"/>
            <person name="Wu L."/>
            <person name="Ma J."/>
        </authorList>
    </citation>
    <scope>NUCLEOTIDE SEQUENCE [LARGE SCALE GENOMIC DNA]</scope>
    <source>
        <strain evidence="3">CCM 8895</strain>
    </source>
</reference>
<keyword evidence="1" id="KW-0472">Membrane</keyword>
<gene>
    <name evidence="2" type="ORF">ACFP1F_09040</name>
</gene>
<evidence type="ECO:0000313" key="3">
    <source>
        <dbReference type="Proteomes" id="UP001596186"/>
    </source>
</evidence>
<name>A0ABW1UWR6_9LACO</name>
<feature type="transmembrane region" description="Helical" evidence="1">
    <location>
        <begin position="70"/>
        <end position="93"/>
    </location>
</feature>
<organism evidence="2 3">
    <name type="scientific">Companilactobacillus baiquanensis</name>
    <dbReference type="NCBI Taxonomy" id="2486005"/>
    <lineage>
        <taxon>Bacteria</taxon>
        <taxon>Bacillati</taxon>
        <taxon>Bacillota</taxon>
        <taxon>Bacilli</taxon>
        <taxon>Lactobacillales</taxon>
        <taxon>Lactobacillaceae</taxon>
        <taxon>Companilactobacillus</taxon>
    </lineage>
</organism>
<proteinExistence type="predicted"/>
<keyword evidence="1" id="KW-1133">Transmembrane helix</keyword>
<feature type="transmembrane region" description="Helical" evidence="1">
    <location>
        <begin position="201"/>
        <end position="219"/>
    </location>
</feature>
<dbReference type="Pfam" id="PF04657">
    <property type="entry name" value="DMT_YdcZ"/>
    <property type="match status" value="2"/>
</dbReference>
<dbReference type="InterPro" id="IPR006750">
    <property type="entry name" value="YdcZ"/>
</dbReference>
<comment type="caution">
    <text evidence="2">The sequence shown here is derived from an EMBL/GenBank/DDBJ whole genome shotgun (WGS) entry which is preliminary data.</text>
</comment>
<accession>A0ABW1UWR6</accession>
<dbReference type="EMBL" id="JBHSSN010000015">
    <property type="protein sequence ID" value="MFC6323882.1"/>
    <property type="molecule type" value="Genomic_DNA"/>
</dbReference>
<evidence type="ECO:0000256" key="1">
    <source>
        <dbReference type="SAM" id="Phobius"/>
    </source>
</evidence>
<feature type="transmembrane region" description="Helical" evidence="1">
    <location>
        <begin position="171"/>
        <end position="194"/>
    </location>
</feature>
<dbReference type="RefSeq" id="WP_125592907.1">
    <property type="nucleotide sequence ID" value="NZ_JBHSSN010000015.1"/>
</dbReference>
<feature type="transmembrane region" description="Helical" evidence="1">
    <location>
        <begin position="99"/>
        <end position="119"/>
    </location>
</feature>
<dbReference type="PANTHER" id="PTHR34821">
    <property type="entry name" value="INNER MEMBRANE PROTEIN YDCZ"/>
    <property type="match status" value="1"/>
</dbReference>